<dbReference type="PANTHER" id="PTHR39165">
    <property type="entry name" value="IG HYPOTHETICAL 17883"/>
    <property type="match status" value="1"/>
</dbReference>
<keyword evidence="3" id="KW-1185">Reference proteome</keyword>
<dbReference type="Proteomes" id="UP000647587">
    <property type="component" value="Unassembled WGS sequence"/>
</dbReference>
<dbReference type="PANTHER" id="PTHR39165:SF1">
    <property type="entry name" value="DUF456 DOMAIN-CONTAINING PROTEIN"/>
    <property type="match status" value="1"/>
</dbReference>
<dbReference type="RefSeq" id="WP_189004127.1">
    <property type="nucleotide sequence ID" value="NZ_BMPP01000001.1"/>
</dbReference>
<evidence type="ECO:0000256" key="1">
    <source>
        <dbReference type="SAM" id="Phobius"/>
    </source>
</evidence>
<dbReference type="Pfam" id="PF04306">
    <property type="entry name" value="DUF456"/>
    <property type="match status" value="1"/>
</dbReference>
<keyword evidence="1" id="KW-0472">Membrane</keyword>
<proteinExistence type="predicted"/>
<comment type="caution">
    <text evidence="2">The sequence shown here is derived from an EMBL/GenBank/DDBJ whole genome shotgun (WGS) entry which is preliminary data.</text>
</comment>
<keyword evidence="1" id="KW-0812">Transmembrane</keyword>
<evidence type="ECO:0000313" key="2">
    <source>
        <dbReference type="EMBL" id="GGK14283.1"/>
    </source>
</evidence>
<dbReference type="InterPro" id="IPR007403">
    <property type="entry name" value="DUF456"/>
</dbReference>
<keyword evidence="1" id="KW-1133">Transmembrane helix</keyword>
<protein>
    <recommendedName>
        <fullName evidence="4">DUF456 domain-containing protein</fullName>
    </recommendedName>
</protein>
<reference evidence="3" key="1">
    <citation type="journal article" date="2019" name="Int. J. Syst. Evol. Microbiol.">
        <title>The Global Catalogue of Microorganisms (GCM) 10K type strain sequencing project: providing services to taxonomists for standard genome sequencing and annotation.</title>
        <authorList>
            <consortium name="The Broad Institute Genomics Platform"/>
            <consortium name="The Broad Institute Genome Sequencing Center for Infectious Disease"/>
            <person name="Wu L."/>
            <person name="Ma J."/>
        </authorList>
    </citation>
    <scope>NUCLEOTIDE SEQUENCE [LARGE SCALE GENOMIC DNA]</scope>
    <source>
        <strain evidence="3">JCM 30331</strain>
    </source>
</reference>
<feature type="transmembrane region" description="Helical" evidence="1">
    <location>
        <begin position="51"/>
        <end position="72"/>
    </location>
</feature>
<dbReference type="EMBL" id="BMPP01000001">
    <property type="protein sequence ID" value="GGK14283.1"/>
    <property type="molecule type" value="Genomic_DNA"/>
</dbReference>
<organism evidence="2 3">
    <name type="scientific">Deinococcus malanensis</name>
    <dbReference type="NCBI Taxonomy" id="1706855"/>
    <lineage>
        <taxon>Bacteria</taxon>
        <taxon>Thermotogati</taxon>
        <taxon>Deinococcota</taxon>
        <taxon>Deinococci</taxon>
        <taxon>Deinococcales</taxon>
        <taxon>Deinococcaceae</taxon>
        <taxon>Deinococcus</taxon>
    </lineage>
</organism>
<gene>
    <name evidence="2" type="ORF">GCM10008955_04590</name>
</gene>
<evidence type="ECO:0008006" key="4">
    <source>
        <dbReference type="Google" id="ProtNLM"/>
    </source>
</evidence>
<evidence type="ECO:0000313" key="3">
    <source>
        <dbReference type="Proteomes" id="UP000647587"/>
    </source>
</evidence>
<feature type="transmembrane region" description="Helical" evidence="1">
    <location>
        <begin position="134"/>
        <end position="156"/>
    </location>
</feature>
<name>A0ABQ2EJY6_9DEIO</name>
<accession>A0ABQ2EJY6</accession>
<feature type="transmembrane region" description="Helical" evidence="1">
    <location>
        <begin position="84"/>
        <end position="113"/>
    </location>
</feature>
<sequence>MSLPFLIFLAAWVIGLIGTFVPVLPSTLVIFAGAAVAALLDGFQAGRDLPFLLVFLVIAVAAMLVDNLASAWGARRYGGSRQAAWGALIGGIAGIFLGPIGLIVGPLLGALLAELLVARRPMPEAMRSTWGTMVGLLTGLGAKLALHLLLGAYGLWHLWRHAGA</sequence>
<feature type="transmembrane region" description="Helical" evidence="1">
    <location>
        <begin position="6"/>
        <end position="39"/>
    </location>
</feature>